<organism evidence="1">
    <name type="scientific">bioreactor metagenome</name>
    <dbReference type="NCBI Taxonomy" id="1076179"/>
    <lineage>
        <taxon>unclassified sequences</taxon>
        <taxon>metagenomes</taxon>
        <taxon>ecological metagenomes</taxon>
    </lineage>
</organism>
<sequence>MRRLVFIGEQPKLFSKSYNINENDVLKDIVLNDRFYTNQYLNPNMPSVILPIKVENQVTVLVIIENMAFEKLTLYYMNVLHITKDLLDDAYRNAHIYETLSSQNTYEENSPIMKQEAFEKYLAFAQKGFESSGIEYTILELPSGNSVETLDMACNARKFLRDTDEIGRLRSHSVAIVLLSTGIKDAKNVIERLAKNGITTKIMTS</sequence>
<name>A0A645B5I8_9ZZZZ</name>
<dbReference type="EMBL" id="VSSQ01017503">
    <property type="protein sequence ID" value="MPM59881.1"/>
    <property type="molecule type" value="Genomic_DNA"/>
</dbReference>
<reference evidence="1" key="1">
    <citation type="submission" date="2019-08" db="EMBL/GenBank/DDBJ databases">
        <authorList>
            <person name="Kucharzyk K."/>
            <person name="Murdoch R.W."/>
            <person name="Higgins S."/>
            <person name="Loffler F."/>
        </authorList>
    </citation>
    <scope>NUCLEOTIDE SEQUENCE</scope>
</reference>
<proteinExistence type="predicted"/>
<comment type="caution">
    <text evidence="1">The sequence shown here is derived from an EMBL/GenBank/DDBJ whole genome shotgun (WGS) entry which is preliminary data.</text>
</comment>
<evidence type="ECO:0000313" key="1">
    <source>
        <dbReference type="EMBL" id="MPM59881.1"/>
    </source>
</evidence>
<protein>
    <submittedName>
        <fullName evidence="1">Uncharacterized protein</fullName>
    </submittedName>
</protein>
<dbReference type="AlphaFoldDB" id="A0A645B5I8"/>
<accession>A0A645B5I8</accession>
<gene>
    <name evidence="1" type="ORF">SDC9_106727</name>
</gene>